<name>A0A0D3JCQ8_EMIH1</name>
<sequence>MTALSEFISFCYRVFVACVELTIDALVLPFFLAALLMPWRMPFLVYGLCTKGWPVSPDDFEGCSSRENYRITAVGQFFTGLIEGLTLTITPIVALSGLRTAKLLERIKKHMRNDMDMDFMSNFPLLVAVWEQLYKLVLDLLPFGCLVLAFSMPWRWPYLARGLSRHGAGWLFQTICPCCVPKSKRKKEGEVRCLWIGQAIFGVCDLVTAMPLALVLLSGLRTRKLLTKLRSKEVRDDYDEDVEYNWKARGLVWKQCGSLCVDLVFVPLALVVLLSGWRSISLLTLMRDKELKGMRKRGKAIRLFFHTLLDVPFILAALVPALTPWRTRALWTALKLWDRKGSGAKDRRQAACEQLVETLKDWAHLPPAALVLSTWWRARDRAQARQHHAAHGGAAAGRRALALPRDDARPSSRPLWQPRPPLLPVARTHALAGRKAVARRHTRRGSSGGRGWQHSRRRRRATGSSRRERRRRRRHHSR</sequence>
<proteinExistence type="predicted"/>
<evidence type="ECO:0000313" key="4">
    <source>
        <dbReference type="Proteomes" id="UP000013827"/>
    </source>
</evidence>
<accession>A0A0D3JCQ8</accession>
<keyword evidence="2" id="KW-0812">Transmembrane</keyword>
<reference evidence="3" key="2">
    <citation type="submission" date="2024-10" db="UniProtKB">
        <authorList>
            <consortium name="EnsemblProtists"/>
        </authorList>
    </citation>
    <scope>IDENTIFICATION</scope>
</reference>
<protein>
    <submittedName>
        <fullName evidence="3">Uncharacterized protein</fullName>
    </submittedName>
</protein>
<evidence type="ECO:0000256" key="2">
    <source>
        <dbReference type="SAM" id="Phobius"/>
    </source>
</evidence>
<dbReference type="Proteomes" id="UP000013827">
    <property type="component" value="Unassembled WGS sequence"/>
</dbReference>
<evidence type="ECO:0000256" key="1">
    <source>
        <dbReference type="SAM" id="MobiDB-lite"/>
    </source>
</evidence>
<dbReference type="PaxDb" id="2903-EOD21293"/>
<dbReference type="HOGENOM" id="CLU_571669_0_0_1"/>
<feature type="transmembrane region" description="Helical" evidence="2">
    <location>
        <begin position="12"/>
        <end position="37"/>
    </location>
</feature>
<feature type="transmembrane region" description="Helical" evidence="2">
    <location>
        <begin position="193"/>
        <end position="217"/>
    </location>
</feature>
<keyword evidence="2" id="KW-0472">Membrane</keyword>
<feature type="compositionally biased region" description="Low complexity" evidence="1">
    <location>
        <begin position="391"/>
        <end position="403"/>
    </location>
</feature>
<keyword evidence="4" id="KW-1185">Reference proteome</keyword>
<dbReference type="AlphaFoldDB" id="A0A0D3JCQ8"/>
<feature type="transmembrane region" description="Helical" evidence="2">
    <location>
        <begin position="263"/>
        <end position="283"/>
    </location>
</feature>
<dbReference type="KEGG" id="ehx:EMIHUDRAFT_444528"/>
<organism evidence="3 4">
    <name type="scientific">Emiliania huxleyi (strain CCMP1516)</name>
    <dbReference type="NCBI Taxonomy" id="280463"/>
    <lineage>
        <taxon>Eukaryota</taxon>
        <taxon>Haptista</taxon>
        <taxon>Haptophyta</taxon>
        <taxon>Prymnesiophyceae</taxon>
        <taxon>Isochrysidales</taxon>
        <taxon>Noelaerhabdaceae</taxon>
        <taxon>Emiliania</taxon>
    </lineage>
</organism>
<evidence type="ECO:0000313" key="3">
    <source>
        <dbReference type="EnsemblProtists" id="EOD21293"/>
    </source>
</evidence>
<keyword evidence="2" id="KW-1133">Transmembrane helix</keyword>
<dbReference type="GeneID" id="17266838"/>
<reference evidence="4" key="1">
    <citation type="journal article" date="2013" name="Nature">
        <title>Pan genome of the phytoplankton Emiliania underpins its global distribution.</title>
        <authorList>
            <person name="Read B.A."/>
            <person name="Kegel J."/>
            <person name="Klute M.J."/>
            <person name="Kuo A."/>
            <person name="Lefebvre S.C."/>
            <person name="Maumus F."/>
            <person name="Mayer C."/>
            <person name="Miller J."/>
            <person name="Monier A."/>
            <person name="Salamov A."/>
            <person name="Young J."/>
            <person name="Aguilar M."/>
            <person name="Claverie J.M."/>
            <person name="Frickenhaus S."/>
            <person name="Gonzalez K."/>
            <person name="Herman E.K."/>
            <person name="Lin Y.C."/>
            <person name="Napier J."/>
            <person name="Ogata H."/>
            <person name="Sarno A.F."/>
            <person name="Shmutz J."/>
            <person name="Schroeder D."/>
            <person name="de Vargas C."/>
            <person name="Verret F."/>
            <person name="von Dassow P."/>
            <person name="Valentin K."/>
            <person name="Van de Peer Y."/>
            <person name="Wheeler G."/>
            <person name="Dacks J.B."/>
            <person name="Delwiche C.F."/>
            <person name="Dyhrman S.T."/>
            <person name="Glockner G."/>
            <person name="John U."/>
            <person name="Richards T."/>
            <person name="Worden A.Z."/>
            <person name="Zhang X."/>
            <person name="Grigoriev I.V."/>
            <person name="Allen A.E."/>
            <person name="Bidle K."/>
            <person name="Borodovsky M."/>
            <person name="Bowler C."/>
            <person name="Brownlee C."/>
            <person name="Cock J.M."/>
            <person name="Elias M."/>
            <person name="Gladyshev V.N."/>
            <person name="Groth M."/>
            <person name="Guda C."/>
            <person name="Hadaegh A."/>
            <person name="Iglesias-Rodriguez M.D."/>
            <person name="Jenkins J."/>
            <person name="Jones B.M."/>
            <person name="Lawson T."/>
            <person name="Leese F."/>
            <person name="Lindquist E."/>
            <person name="Lobanov A."/>
            <person name="Lomsadze A."/>
            <person name="Malik S.B."/>
            <person name="Marsh M.E."/>
            <person name="Mackinder L."/>
            <person name="Mock T."/>
            <person name="Mueller-Roeber B."/>
            <person name="Pagarete A."/>
            <person name="Parker M."/>
            <person name="Probert I."/>
            <person name="Quesneville H."/>
            <person name="Raines C."/>
            <person name="Rensing S.A."/>
            <person name="Riano-Pachon D.M."/>
            <person name="Richier S."/>
            <person name="Rokitta S."/>
            <person name="Shiraiwa Y."/>
            <person name="Soanes D.M."/>
            <person name="van der Giezen M."/>
            <person name="Wahlund T.M."/>
            <person name="Williams B."/>
            <person name="Wilson W."/>
            <person name="Wolfe G."/>
            <person name="Wurch L.L."/>
        </authorList>
    </citation>
    <scope>NUCLEOTIDE SEQUENCE</scope>
</reference>
<feature type="region of interest" description="Disordered" evidence="1">
    <location>
        <begin position="383"/>
        <end position="478"/>
    </location>
</feature>
<feature type="compositionally biased region" description="Basic residues" evidence="1">
    <location>
        <begin position="453"/>
        <end position="478"/>
    </location>
</feature>
<dbReference type="EnsemblProtists" id="EOD21293">
    <property type="protein sequence ID" value="EOD21293"/>
    <property type="gene ID" value="EMIHUDRAFT_444528"/>
</dbReference>
<dbReference type="RefSeq" id="XP_005773722.1">
    <property type="nucleotide sequence ID" value="XM_005773665.1"/>
</dbReference>
<feature type="transmembrane region" description="Helical" evidence="2">
    <location>
        <begin position="303"/>
        <end position="325"/>
    </location>
</feature>
<feature type="transmembrane region" description="Helical" evidence="2">
    <location>
        <begin position="77"/>
        <end position="98"/>
    </location>
</feature>